<evidence type="ECO:0000313" key="1">
    <source>
        <dbReference type="EMBL" id="JAD44939.1"/>
    </source>
</evidence>
<accession>A0A0A8ZZW9</accession>
<name>A0A0A8ZZW9_ARUDO</name>
<dbReference type="AlphaFoldDB" id="A0A0A8ZZW9"/>
<proteinExistence type="predicted"/>
<organism evidence="1">
    <name type="scientific">Arundo donax</name>
    <name type="common">Giant reed</name>
    <name type="synonym">Donax arundinaceus</name>
    <dbReference type="NCBI Taxonomy" id="35708"/>
    <lineage>
        <taxon>Eukaryota</taxon>
        <taxon>Viridiplantae</taxon>
        <taxon>Streptophyta</taxon>
        <taxon>Embryophyta</taxon>
        <taxon>Tracheophyta</taxon>
        <taxon>Spermatophyta</taxon>
        <taxon>Magnoliopsida</taxon>
        <taxon>Liliopsida</taxon>
        <taxon>Poales</taxon>
        <taxon>Poaceae</taxon>
        <taxon>PACMAD clade</taxon>
        <taxon>Arundinoideae</taxon>
        <taxon>Arundineae</taxon>
        <taxon>Arundo</taxon>
    </lineage>
</organism>
<reference evidence="1" key="1">
    <citation type="submission" date="2014-09" db="EMBL/GenBank/DDBJ databases">
        <authorList>
            <person name="Magalhaes I.L.F."/>
            <person name="Oliveira U."/>
            <person name="Santos F.R."/>
            <person name="Vidigal T.H.D.A."/>
            <person name="Brescovit A.D."/>
            <person name="Santos A.J."/>
        </authorList>
    </citation>
    <scope>NUCLEOTIDE SEQUENCE</scope>
    <source>
        <tissue evidence="1">Shoot tissue taken approximately 20 cm above the soil surface</tissue>
    </source>
</reference>
<sequence length="20" mass="2184">MEVHVISCHRSFSISSHNGG</sequence>
<reference evidence="1" key="2">
    <citation type="journal article" date="2015" name="Data Brief">
        <title>Shoot transcriptome of the giant reed, Arundo donax.</title>
        <authorList>
            <person name="Barrero R.A."/>
            <person name="Guerrero F.D."/>
            <person name="Moolhuijzen P."/>
            <person name="Goolsby J.A."/>
            <person name="Tidwell J."/>
            <person name="Bellgard S.E."/>
            <person name="Bellgard M.I."/>
        </authorList>
    </citation>
    <scope>NUCLEOTIDE SEQUENCE</scope>
    <source>
        <tissue evidence="1">Shoot tissue taken approximately 20 cm above the soil surface</tissue>
    </source>
</reference>
<protein>
    <submittedName>
        <fullName evidence="1">Uncharacterized protein</fullName>
    </submittedName>
</protein>
<dbReference type="EMBL" id="GBRH01252956">
    <property type="protein sequence ID" value="JAD44939.1"/>
    <property type="molecule type" value="Transcribed_RNA"/>
</dbReference>